<evidence type="ECO:0000256" key="12">
    <source>
        <dbReference type="RuleBase" id="RU003784"/>
    </source>
</evidence>
<evidence type="ECO:0000256" key="4">
    <source>
        <dbReference type="ARBA" id="ARBA00022679"/>
    </source>
</evidence>
<evidence type="ECO:0000256" key="9">
    <source>
        <dbReference type="ARBA" id="ARBA00049563"/>
    </source>
</evidence>
<dbReference type="EMBL" id="ADCX01000004">
    <property type="protein sequence ID" value="EFG27235.2"/>
    <property type="molecule type" value="Genomic_DNA"/>
</dbReference>
<dbReference type="EC" id="2.5.1.75" evidence="10"/>
<feature type="site" description="Interaction with substrate tRNA" evidence="10">
    <location>
        <position position="132"/>
    </location>
</feature>
<dbReference type="HAMAP" id="MF_00185">
    <property type="entry name" value="IPP_trans"/>
    <property type="match status" value="1"/>
</dbReference>
<evidence type="ECO:0000313" key="14">
    <source>
        <dbReference type="EMBL" id="EFG27235.2"/>
    </source>
</evidence>
<keyword evidence="15" id="KW-1185">Reference proteome</keyword>
<dbReference type="AlphaFoldDB" id="W5IK18"/>
<sequence>MAVPTNRMKVVSILGPTASGKTSLAVKIAQALTAAGGEARIINTDPYQMYRGMDIGTAKATDEDRSLVPHYLIDIIDPEDTMTVARFQGLARSCIYDLQEKGIRPILVGGSGLYARAAIDDISFPGTDSQIRRQLEKRGEDIGADALFHQLKEKDPLAASHMDPRNIRRTIRALEVIELTGKPYSATLPHYRYLIPSLQIGLDLDRSDLDQRIDQRTHIMREAGFSREVRNIRPRLGPTAARALGYQQISDYLNGKISEDEAYADIAQKTKRLARRQMGWFGRDPRVHWLNAVDPDLLQAALALIHQADSGAFDDFDAGADDYVQHHLGQIR</sequence>
<comment type="similarity">
    <text evidence="3 10 13">Belongs to the IPP transferase family.</text>
</comment>
<name>W5IK18_SCAIO</name>
<evidence type="ECO:0000256" key="7">
    <source>
        <dbReference type="ARBA" id="ARBA00022840"/>
    </source>
</evidence>
<keyword evidence="8 10" id="KW-0460">Magnesium</keyword>
<gene>
    <name evidence="10" type="primary">miaA</name>
    <name evidence="14" type="ORF">HMPREF9020_00874</name>
</gene>
<evidence type="ECO:0000256" key="5">
    <source>
        <dbReference type="ARBA" id="ARBA00022694"/>
    </source>
</evidence>
<evidence type="ECO:0000256" key="11">
    <source>
        <dbReference type="RuleBase" id="RU003783"/>
    </source>
</evidence>
<keyword evidence="4 10" id="KW-0808">Transferase</keyword>
<comment type="caution">
    <text evidence="14">The sequence shown here is derived from an EMBL/GenBank/DDBJ whole genome shotgun (WGS) entry which is preliminary data.</text>
</comment>
<dbReference type="eggNOG" id="COG0324">
    <property type="taxonomic scope" value="Bacteria"/>
</dbReference>
<comment type="function">
    <text evidence="2 10 12">Catalyzes the transfer of a dimethylallyl group onto the adenine at position 37 in tRNAs that read codons beginning with uridine, leading to the formation of N6-(dimethylallyl)adenosine (i(6)A).</text>
</comment>
<feature type="binding site" evidence="10">
    <location>
        <begin position="17"/>
        <end position="22"/>
    </location>
    <ligand>
        <name>substrate</name>
    </ligand>
</feature>
<keyword evidence="7 10" id="KW-0067">ATP-binding</keyword>
<comment type="catalytic activity">
    <reaction evidence="9 10 11">
        <text>adenosine(37) in tRNA + dimethylallyl diphosphate = N(6)-dimethylallyladenosine(37) in tRNA + diphosphate</text>
        <dbReference type="Rhea" id="RHEA:26482"/>
        <dbReference type="Rhea" id="RHEA-COMP:10162"/>
        <dbReference type="Rhea" id="RHEA-COMP:10375"/>
        <dbReference type="ChEBI" id="CHEBI:33019"/>
        <dbReference type="ChEBI" id="CHEBI:57623"/>
        <dbReference type="ChEBI" id="CHEBI:74411"/>
        <dbReference type="ChEBI" id="CHEBI:74415"/>
        <dbReference type="EC" id="2.5.1.75"/>
    </reaction>
</comment>
<evidence type="ECO:0000256" key="2">
    <source>
        <dbReference type="ARBA" id="ARBA00003213"/>
    </source>
</evidence>
<dbReference type="InterPro" id="IPR018022">
    <property type="entry name" value="IPT"/>
</dbReference>
<organism evidence="14 15">
    <name type="scientific">Scardovia inopinata F0304</name>
    <dbReference type="NCBI Taxonomy" id="641146"/>
    <lineage>
        <taxon>Bacteria</taxon>
        <taxon>Bacillati</taxon>
        <taxon>Actinomycetota</taxon>
        <taxon>Actinomycetes</taxon>
        <taxon>Bifidobacteriales</taxon>
        <taxon>Bifidobacteriaceae</taxon>
        <taxon>Scardovia</taxon>
    </lineage>
</organism>
<keyword evidence="6 10" id="KW-0547">Nucleotide-binding</keyword>
<dbReference type="GO" id="GO:0006400">
    <property type="term" value="P:tRNA modification"/>
    <property type="evidence" value="ECO:0007669"/>
    <property type="project" value="TreeGrafter"/>
</dbReference>
<dbReference type="Gene3D" id="3.40.50.300">
    <property type="entry name" value="P-loop containing nucleotide triphosphate hydrolases"/>
    <property type="match status" value="1"/>
</dbReference>
<evidence type="ECO:0000256" key="1">
    <source>
        <dbReference type="ARBA" id="ARBA00001946"/>
    </source>
</evidence>
<evidence type="ECO:0000256" key="6">
    <source>
        <dbReference type="ARBA" id="ARBA00022741"/>
    </source>
</evidence>
<keyword evidence="5 10" id="KW-0819">tRNA processing</keyword>
<dbReference type="InterPro" id="IPR027417">
    <property type="entry name" value="P-loop_NTPase"/>
</dbReference>
<evidence type="ECO:0000256" key="10">
    <source>
        <dbReference type="HAMAP-Rule" id="MF_00185"/>
    </source>
</evidence>
<comment type="subunit">
    <text evidence="10">Monomer.</text>
</comment>
<dbReference type="PANTHER" id="PTHR11088">
    <property type="entry name" value="TRNA DIMETHYLALLYLTRANSFERASE"/>
    <property type="match status" value="1"/>
</dbReference>
<evidence type="ECO:0000256" key="3">
    <source>
        <dbReference type="ARBA" id="ARBA00005842"/>
    </source>
</evidence>
<dbReference type="NCBIfam" id="TIGR00174">
    <property type="entry name" value="miaA"/>
    <property type="match status" value="1"/>
</dbReference>
<feature type="binding site" evidence="10">
    <location>
        <begin position="15"/>
        <end position="22"/>
    </location>
    <ligand>
        <name>ATP</name>
        <dbReference type="ChEBI" id="CHEBI:30616"/>
    </ligand>
</feature>
<evidence type="ECO:0000313" key="15">
    <source>
        <dbReference type="Proteomes" id="UP000005777"/>
    </source>
</evidence>
<dbReference type="GO" id="GO:0005524">
    <property type="term" value="F:ATP binding"/>
    <property type="evidence" value="ECO:0007669"/>
    <property type="project" value="UniProtKB-UniRule"/>
</dbReference>
<reference evidence="14 15" key="1">
    <citation type="submission" date="2012-01" db="EMBL/GenBank/DDBJ databases">
        <title>The Genome Sequence of Scardovia inopinata F0304.</title>
        <authorList>
            <consortium name="The Broad Institute Genome Sequencing Platform"/>
            <person name="Ward D."/>
            <person name="Earl A."/>
            <person name="Feldgarden M."/>
            <person name="Gevers D."/>
            <person name="Young S."/>
            <person name="Zeng Q."/>
            <person name="Koehrsen M."/>
            <person name="Alvarado L."/>
            <person name="Berlin A.M."/>
            <person name="Borenstein D."/>
            <person name="Chapman S.B."/>
            <person name="Chen Z."/>
            <person name="Engels R."/>
            <person name="Freedman E."/>
            <person name="Gellesch M."/>
            <person name="Goldberg J."/>
            <person name="Griggs A."/>
            <person name="Gujja S."/>
            <person name="Heilman E.R."/>
            <person name="Heiman D.I."/>
            <person name="Hepburn T.A."/>
            <person name="Howarth C."/>
            <person name="Jen D."/>
            <person name="Larson L."/>
            <person name="Mehta T."/>
            <person name="Park D."/>
            <person name="Pearson M."/>
            <person name="Richards J."/>
            <person name="Roberts A."/>
            <person name="Saif S."/>
            <person name="Shea T.D."/>
            <person name="Shenoy N."/>
            <person name="Sisk P."/>
            <person name="Stolte C."/>
            <person name="Sykes S.N."/>
            <person name="Walk T."/>
            <person name="White J."/>
            <person name="Yandava C."/>
            <person name="Izard J."/>
            <person name="Baranova O.V."/>
            <person name="Blanton J.M."/>
            <person name="Tanner A.C."/>
            <person name="Dewhirst F."/>
            <person name="Haas B."/>
            <person name="Nusbaum C."/>
            <person name="Birren B."/>
        </authorList>
    </citation>
    <scope>NUCLEOTIDE SEQUENCE [LARGE SCALE GENOMIC DNA]</scope>
    <source>
        <strain evidence="14 15">F0304</strain>
    </source>
</reference>
<proteinExistence type="inferred from homology"/>
<comment type="cofactor">
    <cofactor evidence="1 10">
        <name>Mg(2+)</name>
        <dbReference type="ChEBI" id="CHEBI:18420"/>
    </cofactor>
</comment>
<dbReference type="Gene3D" id="1.10.20.140">
    <property type="match status" value="1"/>
</dbReference>
<dbReference type="InterPro" id="IPR039657">
    <property type="entry name" value="Dimethylallyltransferase"/>
</dbReference>
<dbReference type="HOGENOM" id="CLU_032616_0_1_11"/>
<dbReference type="RefSeq" id="WP_040590629.1">
    <property type="nucleotide sequence ID" value="NZ_GG770225.1"/>
</dbReference>
<feature type="site" description="Interaction with substrate tRNA" evidence="10">
    <location>
        <position position="111"/>
    </location>
</feature>
<dbReference type="PANTHER" id="PTHR11088:SF60">
    <property type="entry name" value="TRNA DIMETHYLALLYLTRANSFERASE"/>
    <property type="match status" value="1"/>
</dbReference>
<protein>
    <recommendedName>
        <fullName evidence="10">tRNA dimethylallyltransferase</fullName>
        <ecNumber evidence="10">2.5.1.75</ecNumber>
    </recommendedName>
    <alternativeName>
        <fullName evidence="10">Dimethylallyl diphosphate:tRNA dimethylallyltransferase</fullName>
        <shortName evidence="10">DMAPP:tRNA dimethylallyltransferase</shortName>
        <shortName evidence="10">DMATase</shortName>
    </alternativeName>
    <alternativeName>
        <fullName evidence="10">Isopentenyl-diphosphate:tRNA isopentenyltransferase</fullName>
        <shortName evidence="10">IPP transferase</shortName>
        <shortName evidence="10">IPPT</shortName>
        <shortName evidence="10">IPTase</shortName>
    </alternativeName>
</protein>
<evidence type="ECO:0000256" key="8">
    <source>
        <dbReference type="ARBA" id="ARBA00022842"/>
    </source>
</evidence>
<comment type="caution">
    <text evidence="10">Lacks conserved residue(s) required for the propagation of feature annotation.</text>
</comment>
<dbReference type="Proteomes" id="UP000005777">
    <property type="component" value="Unassembled WGS sequence"/>
</dbReference>
<accession>W5IK18</accession>
<dbReference type="SUPFAM" id="SSF52540">
    <property type="entry name" value="P-loop containing nucleoside triphosphate hydrolases"/>
    <property type="match status" value="2"/>
</dbReference>
<evidence type="ECO:0000256" key="13">
    <source>
        <dbReference type="RuleBase" id="RU003785"/>
    </source>
</evidence>
<dbReference type="Pfam" id="PF01715">
    <property type="entry name" value="IPPT"/>
    <property type="match status" value="1"/>
</dbReference>
<dbReference type="GO" id="GO:0052381">
    <property type="term" value="F:tRNA dimethylallyltransferase activity"/>
    <property type="evidence" value="ECO:0007669"/>
    <property type="project" value="UniProtKB-UniRule"/>
</dbReference>